<name>A0A6A1R3M2_9BURK</name>
<dbReference type="GO" id="GO:0009289">
    <property type="term" value="C:pilus"/>
    <property type="evidence" value="ECO:0007669"/>
    <property type="project" value="UniProtKB-SubCell"/>
</dbReference>
<keyword evidence="4" id="KW-0281">Fimbrium</keyword>
<dbReference type="InterPro" id="IPR050263">
    <property type="entry name" value="Bact_Fimbrial_Adh_Pro"/>
</dbReference>
<comment type="similarity">
    <text evidence="2">Belongs to the fimbrial protein family.</text>
</comment>
<dbReference type="RefSeq" id="WP_151043328.1">
    <property type="nucleotide sequence ID" value="NZ_VZOT01000003.1"/>
</dbReference>
<evidence type="ECO:0000256" key="2">
    <source>
        <dbReference type="ARBA" id="ARBA00006671"/>
    </source>
</evidence>
<dbReference type="PANTHER" id="PTHR33420">
    <property type="entry name" value="FIMBRIAL SUBUNIT ELFA-RELATED"/>
    <property type="match status" value="1"/>
</dbReference>
<reference evidence="6" key="1">
    <citation type="submission" date="2019-09" db="EMBL/GenBank/DDBJ databases">
        <title>Draft genome sequences of 48 bacterial type strains from the CCUG.</title>
        <authorList>
            <person name="Tunovic T."/>
            <person name="Pineiro-Iglesias B."/>
            <person name="Unosson C."/>
            <person name="Inganas E."/>
            <person name="Ohlen M."/>
            <person name="Cardew S."/>
            <person name="Jensie-Markopoulos S."/>
            <person name="Salva-Serra F."/>
            <person name="Jaen-Luchoro D."/>
            <person name="Karlsson R."/>
            <person name="Svensson-Stadler L."/>
            <person name="Chun J."/>
            <person name="Moore E."/>
        </authorList>
    </citation>
    <scope>NUCLEOTIDE SEQUENCE</scope>
    <source>
        <strain evidence="6">CCUG 15333</strain>
    </source>
</reference>
<feature type="chain" id="PRO_5025650189" evidence="5">
    <location>
        <begin position="27"/>
        <end position="179"/>
    </location>
</feature>
<dbReference type="PANTHER" id="PTHR33420:SF3">
    <property type="entry name" value="FIMBRIAL SUBUNIT ELFA"/>
    <property type="match status" value="1"/>
</dbReference>
<dbReference type="AlphaFoldDB" id="A0A6A1R3M2"/>
<evidence type="ECO:0000313" key="6">
    <source>
        <dbReference type="EMBL" id="KAB0587278.1"/>
    </source>
</evidence>
<dbReference type="SUPFAM" id="SSF49401">
    <property type="entry name" value="Bacterial adhesins"/>
    <property type="match status" value="1"/>
</dbReference>
<dbReference type="Gene3D" id="2.60.40.1090">
    <property type="entry name" value="Fimbrial-type adhesion domain"/>
    <property type="match status" value="1"/>
</dbReference>
<feature type="signal peptide" evidence="5">
    <location>
        <begin position="1"/>
        <end position="26"/>
    </location>
</feature>
<evidence type="ECO:0000256" key="4">
    <source>
        <dbReference type="ARBA" id="ARBA00023263"/>
    </source>
</evidence>
<protein>
    <submittedName>
        <fullName evidence="6">Type 1 fimbrial protein</fullName>
    </submittedName>
</protein>
<dbReference type="EMBL" id="VZOT01000003">
    <property type="protein sequence ID" value="KAB0587278.1"/>
    <property type="molecule type" value="Genomic_DNA"/>
</dbReference>
<comment type="subcellular location">
    <subcellularLocation>
        <location evidence="1">Fimbrium</location>
    </subcellularLocation>
</comment>
<dbReference type="InterPro" id="IPR008966">
    <property type="entry name" value="Adhesion_dom_sf"/>
</dbReference>
<dbReference type="Pfam" id="PF16970">
    <property type="entry name" value="FimA"/>
    <property type="match status" value="1"/>
</dbReference>
<accession>A0A6A1R3M2</accession>
<sequence>MKKVHQALTKSALILSLGFIAGTAFAADGEITFVGKITSATCKINNGQPDFQVTLPTVSVQTLNSAGKTAGRTPFNISLSECDEGLKQVSVYFEPGSYTSMTDNRLINSINPNSNVEIQLMNSNLSVIKLSEGVTGQSSQVVPVQNGNASLTYFAEYYATGAAEAGAVQSATEYTIIYP</sequence>
<organism evidence="6">
    <name type="scientific">Comamonas kerstersii</name>
    <dbReference type="NCBI Taxonomy" id="225992"/>
    <lineage>
        <taxon>Bacteria</taxon>
        <taxon>Pseudomonadati</taxon>
        <taxon>Pseudomonadota</taxon>
        <taxon>Betaproteobacteria</taxon>
        <taxon>Burkholderiales</taxon>
        <taxon>Comamonadaceae</taxon>
        <taxon>Comamonas</taxon>
    </lineage>
</organism>
<dbReference type="InterPro" id="IPR039458">
    <property type="entry name" value="FimA-like"/>
</dbReference>
<gene>
    <name evidence="6" type="ORF">F7P80_05565</name>
</gene>
<evidence type="ECO:0000256" key="3">
    <source>
        <dbReference type="ARBA" id="ARBA00022729"/>
    </source>
</evidence>
<proteinExistence type="inferred from homology"/>
<comment type="caution">
    <text evidence="6">The sequence shown here is derived from an EMBL/GenBank/DDBJ whole genome shotgun (WGS) entry which is preliminary data.</text>
</comment>
<evidence type="ECO:0000256" key="5">
    <source>
        <dbReference type="SAM" id="SignalP"/>
    </source>
</evidence>
<evidence type="ECO:0000256" key="1">
    <source>
        <dbReference type="ARBA" id="ARBA00004561"/>
    </source>
</evidence>
<dbReference type="GO" id="GO:0043709">
    <property type="term" value="P:cell adhesion involved in single-species biofilm formation"/>
    <property type="evidence" value="ECO:0007669"/>
    <property type="project" value="TreeGrafter"/>
</dbReference>
<keyword evidence="3 5" id="KW-0732">Signal</keyword>
<dbReference type="InterPro" id="IPR036937">
    <property type="entry name" value="Adhesion_dom_fimbrial_sf"/>
</dbReference>